<dbReference type="EMBL" id="VOFY01000002">
    <property type="protein sequence ID" value="KAA8595055.1"/>
    <property type="molecule type" value="Genomic_DNA"/>
</dbReference>
<keyword evidence="18" id="KW-0238">DNA-binding</keyword>
<evidence type="ECO:0000256" key="19">
    <source>
        <dbReference type="ARBA" id="ARBA00023136"/>
    </source>
</evidence>
<evidence type="ECO:0000256" key="4">
    <source>
        <dbReference type="ARBA" id="ARBA00005548"/>
    </source>
</evidence>
<evidence type="ECO:0000256" key="20">
    <source>
        <dbReference type="ARBA" id="ARBA00023180"/>
    </source>
</evidence>
<name>A0A5J5DNX9_9PERO</name>
<dbReference type="InterPro" id="IPR022656">
    <property type="entry name" value="XPA_C"/>
</dbReference>
<keyword evidence="17" id="KW-0406">Ion transport</keyword>
<evidence type="ECO:0000313" key="29">
    <source>
        <dbReference type="Proteomes" id="UP000327493"/>
    </source>
</evidence>
<organism evidence="28 29">
    <name type="scientific">Etheostoma spectabile</name>
    <name type="common">orangethroat darter</name>
    <dbReference type="NCBI Taxonomy" id="54343"/>
    <lineage>
        <taxon>Eukaryota</taxon>
        <taxon>Metazoa</taxon>
        <taxon>Chordata</taxon>
        <taxon>Craniata</taxon>
        <taxon>Vertebrata</taxon>
        <taxon>Euteleostomi</taxon>
        <taxon>Actinopterygii</taxon>
        <taxon>Neopterygii</taxon>
        <taxon>Teleostei</taxon>
        <taxon>Neoteleostei</taxon>
        <taxon>Acanthomorphata</taxon>
        <taxon>Eupercaria</taxon>
        <taxon>Perciformes</taxon>
        <taxon>Percoidei</taxon>
        <taxon>Percidae</taxon>
        <taxon>Etheostomatinae</taxon>
        <taxon>Etheostoma</taxon>
    </lineage>
</organism>
<evidence type="ECO:0000256" key="6">
    <source>
        <dbReference type="ARBA" id="ARBA00022449"/>
    </source>
</evidence>
<dbReference type="FunFam" id="3.90.530.10:FF:000001">
    <property type="entry name" value="DNA repair protein complementing XP-A cells"/>
    <property type="match status" value="1"/>
</dbReference>
<evidence type="ECO:0000256" key="3">
    <source>
        <dbReference type="ARBA" id="ARBA00005364"/>
    </source>
</evidence>
<evidence type="ECO:0000256" key="23">
    <source>
        <dbReference type="ARBA" id="ARBA00033627"/>
    </source>
</evidence>
<evidence type="ECO:0000256" key="18">
    <source>
        <dbReference type="ARBA" id="ARBA00023125"/>
    </source>
</evidence>
<feature type="transmembrane region" description="Helical" evidence="25">
    <location>
        <begin position="595"/>
        <end position="614"/>
    </location>
</feature>
<dbReference type="Proteomes" id="UP000327493">
    <property type="component" value="Chromosome 2"/>
</dbReference>
<dbReference type="FunFam" id="1.20.1420.30:FF:000004">
    <property type="entry name" value="Sodium/potassium/calcium exchanger 2 isoform 1"/>
    <property type="match status" value="1"/>
</dbReference>
<dbReference type="InterPro" id="IPR009061">
    <property type="entry name" value="DNA-bd_dom_put_sf"/>
</dbReference>
<feature type="domain" description="Sodium/calcium exchanger membrane region" evidence="26">
    <location>
        <begin position="139"/>
        <end position="280"/>
    </location>
</feature>
<feature type="transmembrane region" description="Helical" evidence="25">
    <location>
        <begin position="532"/>
        <end position="554"/>
    </location>
</feature>
<dbReference type="Pfam" id="PF05181">
    <property type="entry name" value="XPA_C"/>
    <property type="match status" value="1"/>
</dbReference>
<evidence type="ECO:0000256" key="14">
    <source>
        <dbReference type="ARBA" id="ARBA00022837"/>
    </source>
</evidence>
<comment type="catalytic activity">
    <reaction evidence="23">
        <text>Ca(2+)(out) + K(+)(out) + 4 Na(+)(in) = Ca(2+)(in) + K(+)(in) + 4 Na(+)(out)</text>
        <dbReference type="Rhea" id="RHEA:69967"/>
        <dbReference type="ChEBI" id="CHEBI:29101"/>
        <dbReference type="ChEBI" id="CHEBI:29103"/>
        <dbReference type="ChEBI" id="CHEBI:29108"/>
    </reaction>
</comment>
<dbReference type="GO" id="GO:0006289">
    <property type="term" value="P:nucleotide-excision repair"/>
    <property type="evidence" value="ECO:0007669"/>
    <property type="project" value="InterPro"/>
</dbReference>
<dbReference type="GO" id="GO:0003684">
    <property type="term" value="F:damaged DNA binding"/>
    <property type="evidence" value="ECO:0007669"/>
    <property type="project" value="InterPro"/>
</dbReference>
<dbReference type="Gene3D" id="3.90.530.10">
    <property type="entry name" value="XPA C-terminal domain"/>
    <property type="match status" value="1"/>
</dbReference>
<dbReference type="NCBIfam" id="TIGR00367">
    <property type="entry name" value="calcium/sodium antiporter"/>
    <property type="match status" value="1"/>
</dbReference>
<feature type="transmembrane region" description="Helical" evidence="25">
    <location>
        <begin position="463"/>
        <end position="486"/>
    </location>
</feature>
<dbReference type="GO" id="GO:0005262">
    <property type="term" value="F:calcium channel activity"/>
    <property type="evidence" value="ECO:0007669"/>
    <property type="project" value="TreeGrafter"/>
</dbReference>
<dbReference type="FunFam" id="1.20.1420.30:FF:000002">
    <property type="entry name" value="Sodium/potassium/calcium exchanger 2 isoform 1"/>
    <property type="match status" value="1"/>
</dbReference>
<feature type="transmembrane region" description="Helical" evidence="25">
    <location>
        <begin position="134"/>
        <end position="153"/>
    </location>
</feature>
<dbReference type="GO" id="GO:0060292">
    <property type="term" value="P:long-term synaptic depression"/>
    <property type="evidence" value="ECO:0007669"/>
    <property type="project" value="TreeGrafter"/>
</dbReference>
<gene>
    <name evidence="28" type="ORF">FQN60_012190</name>
</gene>
<dbReference type="InterPro" id="IPR004481">
    <property type="entry name" value="K/Na/Ca-exchanger"/>
</dbReference>
<evidence type="ECO:0000259" key="26">
    <source>
        <dbReference type="Pfam" id="PF01699"/>
    </source>
</evidence>
<evidence type="ECO:0008006" key="30">
    <source>
        <dbReference type="Google" id="ProtNLM"/>
    </source>
</evidence>
<dbReference type="GO" id="GO:0060291">
    <property type="term" value="P:long-term synaptic potentiation"/>
    <property type="evidence" value="ECO:0007669"/>
    <property type="project" value="TreeGrafter"/>
</dbReference>
<dbReference type="GO" id="GO:0006874">
    <property type="term" value="P:intracellular calcium ion homeostasis"/>
    <property type="evidence" value="ECO:0007669"/>
    <property type="project" value="TreeGrafter"/>
</dbReference>
<evidence type="ECO:0000256" key="2">
    <source>
        <dbReference type="ARBA" id="ARBA00004141"/>
    </source>
</evidence>
<keyword evidence="7" id="KW-0109">Calcium transport</keyword>
<dbReference type="GO" id="GO:0005634">
    <property type="term" value="C:nucleus"/>
    <property type="evidence" value="ECO:0007669"/>
    <property type="project" value="UniProtKB-SubCell"/>
</dbReference>
<dbReference type="GO" id="GO:0008273">
    <property type="term" value="F:calcium, potassium:sodium antiporter activity"/>
    <property type="evidence" value="ECO:0007669"/>
    <property type="project" value="TreeGrafter"/>
</dbReference>
<keyword evidence="22" id="KW-0539">Nucleus</keyword>
<comment type="similarity">
    <text evidence="3">Belongs to the Ca(2+):cation antiporter (CaCA) (TC 2.A.19) family. SLC24A subfamily.</text>
</comment>
<comment type="subcellular location">
    <subcellularLocation>
        <location evidence="2">Membrane</location>
        <topology evidence="2">Multi-pass membrane protein</topology>
    </subcellularLocation>
    <subcellularLocation>
        <location evidence="1">Nucleus</location>
    </subcellularLocation>
</comment>
<keyword evidence="14" id="KW-0106">Calcium</keyword>
<keyword evidence="16 25" id="KW-1133">Transmembrane helix</keyword>
<evidence type="ECO:0000256" key="1">
    <source>
        <dbReference type="ARBA" id="ARBA00004123"/>
    </source>
</evidence>
<feature type="region of interest" description="Disordered" evidence="24">
    <location>
        <begin position="400"/>
        <end position="422"/>
    </location>
</feature>
<dbReference type="Gene3D" id="1.20.1420.30">
    <property type="entry name" value="NCX, central ion-binding region"/>
    <property type="match status" value="2"/>
</dbReference>
<comment type="caution">
    <text evidence="28">The sequence shown here is derived from an EMBL/GenBank/DDBJ whole genome shotgun (WGS) entry which is preliminary data.</text>
</comment>
<accession>A0A5J5DNX9</accession>
<dbReference type="InterPro" id="IPR000465">
    <property type="entry name" value="XPA/RAD14"/>
</dbReference>
<dbReference type="NCBIfam" id="TIGR00598">
    <property type="entry name" value="rad14"/>
    <property type="match status" value="1"/>
</dbReference>
<dbReference type="PROSITE" id="PS00752">
    <property type="entry name" value="XPA_1"/>
    <property type="match status" value="1"/>
</dbReference>
<evidence type="ECO:0000256" key="9">
    <source>
        <dbReference type="ARBA" id="ARBA00022723"/>
    </source>
</evidence>
<comment type="similarity">
    <text evidence="4">Belongs to the XPA family.</text>
</comment>
<keyword evidence="20" id="KW-0325">Glycoprotein</keyword>
<evidence type="ECO:0000259" key="27">
    <source>
        <dbReference type="Pfam" id="PF05181"/>
    </source>
</evidence>
<dbReference type="InterPro" id="IPR044880">
    <property type="entry name" value="NCX_ion-bd_dom_sf"/>
</dbReference>
<dbReference type="SUPFAM" id="SSF46955">
    <property type="entry name" value="Putative DNA-binding domain"/>
    <property type="match status" value="1"/>
</dbReference>
<keyword evidence="5" id="KW-0813">Transport</keyword>
<keyword evidence="9" id="KW-0479">Metal-binding</keyword>
<feature type="domain" description="XPA C-terminal" evidence="27">
    <location>
        <begin position="759"/>
        <end position="810"/>
    </location>
</feature>
<keyword evidence="8 25" id="KW-0812">Transmembrane</keyword>
<feature type="transmembrane region" description="Helical" evidence="25">
    <location>
        <begin position="435"/>
        <end position="451"/>
    </location>
</feature>
<feature type="transmembrane region" description="Helical" evidence="25">
    <location>
        <begin position="566"/>
        <end position="588"/>
    </location>
</feature>
<protein>
    <recommendedName>
        <fullName evidence="30">XPA C-terminal domain-containing protein</fullName>
    </recommendedName>
</protein>
<evidence type="ECO:0000313" key="28">
    <source>
        <dbReference type="EMBL" id="KAA8595055.1"/>
    </source>
</evidence>
<dbReference type="PANTHER" id="PTHR10846:SF41">
    <property type="entry name" value="SODIUM_POTASSIUM_CALCIUM EXCHANGER 2"/>
    <property type="match status" value="1"/>
</dbReference>
<evidence type="ECO:0000256" key="15">
    <source>
        <dbReference type="ARBA" id="ARBA00022847"/>
    </source>
</evidence>
<dbReference type="SUPFAM" id="SSF57716">
    <property type="entry name" value="Glucocorticoid receptor-like (DNA-binding domain)"/>
    <property type="match status" value="1"/>
</dbReference>
<feature type="domain" description="Sodium/calcium exchanger membrane region" evidence="26">
    <location>
        <begin position="464"/>
        <end position="612"/>
    </location>
</feature>
<dbReference type="GO" id="GO:0005886">
    <property type="term" value="C:plasma membrane"/>
    <property type="evidence" value="ECO:0007669"/>
    <property type="project" value="TreeGrafter"/>
</dbReference>
<dbReference type="InterPro" id="IPR022652">
    <property type="entry name" value="Znf_XPA_CS"/>
</dbReference>
<feature type="compositionally biased region" description="Acidic residues" evidence="24">
    <location>
        <begin position="412"/>
        <end position="421"/>
    </location>
</feature>
<feature type="region of interest" description="Disordered" evidence="24">
    <location>
        <begin position="1"/>
        <end position="26"/>
    </location>
</feature>
<evidence type="ECO:0000256" key="13">
    <source>
        <dbReference type="ARBA" id="ARBA00022833"/>
    </source>
</evidence>
<keyword evidence="12" id="KW-0863">Zinc-finger</keyword>
<keyword evidence="15" id="KW-0769">Symport</keyword>
<feature type="transmembrane region" description="Helical" evidence="25">
    <location>
        <begin position="174"/>
        <end position="198"/>
    </location>
</feature>
<dbReference type="CDD" id="cd21076">
    <property type="entry name" value="DBD_XPA"/>
    <property type="match status" value="1"/>
</dbReference>
<evidence type="ECO:0000256" key="10">
    <source>
        <dbReference type="ARBA" id="ARBA00022737"/>
    </source>
</evidence>
<evidence type="ECO:0000256" key="25">
    <source>
        <dbReference type="SAM" id="Phobius"/>
    </source>
</evidence>
<feature type="transmembrane region" description="Helical" evidence="25">
    <location>
        <begin position="45"/>
        <end position="64"/>
    </location>
</feature>
<keyword evidence="6" id="KW-0050">Antiport</keyword>
<keyword evidence="19 25" id="KW-0472">Membrane</keyword>
<proteinExistence type="inferred from homology"/>
<evidence type="ECO:0000256" key="17">
    <source>
        <dbReference type="ARBA" id="ARBA00023065"/>
    </source>
</evidence>
<dbReference type="PANTHER" id="PTHR10846">
    <property type="entry name" value="SODIUM/POTASSIUM/CALCIUM EXCHANGER"/>
    <property type="match status" value="1"/>
</dbReference>
<dbReference type="InterPro" id="IPR004837">
    <property type="entry name" value="NaCa_Exmemb"/>
</dbReference>
<evidence type="ECO:0000256" key="11">
    <source>
        <dbReference type="ARBA" id="ARBA00022763"/>
    </source>
</evidence>
<keyword evidence="13" id="KW-0862">Zinc</keyword>
<evidence type="ECO:0000256" key="21">
    <source>
        <dbReference type="ARBA" id="ARBA00023204"/>
    </source>
</evidence>
<dbReference type="Pfam" id="PF01699">
    <property type="entry name" value="Na_Ca_ex"/>
    <property type="match status" value="2"/>
</dbReference>
<keyword evidence="21" id="KW-0234">DNA repair</keyword>
<evidence type="ECO:0000256" key="16">
    <source>
        <dbReference type="ARBA" id="ARBA00022989"/>
    </source>
</evidence>
<keyword evidence="10" id="KW-0677">Repeat</keyword>
<reference evidence="28 29" key="1">
    <citation type="submission" date="2019-08" db="EMBL/GenBank/DDBJ databases">
        <title>A chromosome-level genome assembly, high-density linkage maps, and genome scans reveal the genomic architecture of hybrid incompatibilities underlying speciation via character displacement in darters (Percidae: Etheostominae).</title>
        <authorList>
            <person name="Moran R.L."/>
            <person name="Catchen J.M."/>
            <person name="Fuller R.C."/>
        </authorList>
    </citation>
    <scope>NUCLEOTIDE SEQUENCE [LARGE SCALE GENOMIC DNA]</scope>
    <source>
        <strain evidence="28">EspeVRDwgs_2016</strain>
        <tissue evidence="28">Muscle</tissue>
    </source>
</reference>
<evidence type="ECO:0000256" key="7">
    <source>
        <dbReference type="ARBA" id="ARBA00022568"/>
    </source>
</evidence>
<feature type="region of interest" description="Disordered" evidence="24">
    <location>
        <begin position="625"/>
        <end position="648"/>
    </location>
</feature>
<keyword evidence="11" id="KW-0227">DNA damage</keyword>
<dbReference type="Pfam" id="PF01286">
    <property type="entry name" value="XPA_N"/>
    <property type="match status" value="1"/>
</dbReference>
<feature type="transmembrane region" description="Helical" evidence="25">
    <location>
        <begin position="238"/>
        <end position="257"/>
    </location>
</feature>
<dbReference type="InterPro" id="IPR037129">
    <property type="entry name" value="XPA_sf"/>
</dbReference>
<evidence type="ECO:0000256" key="5">
    <source>
        <dbReference type="ARBA" id="ARBA00022448"/>
    </source>
</evidence>
<evidence type="ECO:0000256" key="8">
    <source>
        <dbReference type="ARBA" id="ARBA00022692"/>
    </source>
</evidence>
<dbReference type="GO" id="GO:0008270">
    <property type="term" value="F:zinc ion binding"/>
    <property type="evidence" value="ECO:0007669"/>
    <property type="project" value="UniProtKB-KW"/>
</dbReference>
<dbReference type="AlphaFoldDB" id="A0A5J5DNX9"/>
<dbReference type="GO" id="GO:0015293">
    <property type="term" value="F:symporter activity"/>
    <property type="evidence" value="ECO:0007669"/>
    <property type="project" value="UniProtKB-KW"/>
</dbReference>
<keyword evidence="29" id="KW-1185">Reference proteome</keyword>
<evidence type="ECO:0000256" key="24">
    <source>
        <dbReference type="SAM" id="MobiDB-lite"/>
    </source>
</evidence>
<evidence type="ECO:0000256" key="12">
    <source>
        <dbReference type="ARBA" id="ARBA00022771"/>
    </source>
</evidence>
<sequence>MDFLLPIRSQDRMASSSSEPLLGPHSRCSRHQYHCVKRKMRPGRILGFFISMVAVCTFCSWSAFSLVTTVAKELESSAEGSAEAAVPQRTLLQYHNISAAPEDTPVAMQSSEIEMNHGDYPTDLFSVEDRRQGYVVFHMFGMFYMFISLAIVCDEFFVPALTVITEKLQISDDVAGATFMAAGGSAPELFTSVIGVFVSHSNVGIGTIVGSAVFNILFVIGMCALFSKEVLNLTWWPLFRDVSFYIVGLLMLIYFFLDNQITIGESIGLLSCYTCYVTFMKFNAKVELVIKGLLGSNQVKELETAPKVTESGDDENKLTAKPRLQREGSCASLHNTLMRNSIFQLMIHTLDPLSDEGRFKEKASILNKMAKQKCKEEAASANGIADKNIPNSSNVAVEVTPPMNGVVGGDGGGEEEEDEDQPLSLAWPNTNRKRLTYLFILPIILPLWLTLPDVRRETSAKFFPITFLGSITWIAIFSYLMVWWAHQVGETFYITEEIMGLTILAAGTSIPDLITSVIVARKGLGDMAVSSSVGSNIFDITVGLPFPWLIYNIIHDFQPVQVSSNGLFCAIVLLFLMLLFVIISIAACHWRMSKFLGFLMFLLYFVFLITSVMLEDKVISCPSSMDPSESEGVDAAGPAPEQSPKPELSAAMRAKIERNRQRALMLRQARLASRPLSAVEGATSAKVSKTIDSGAGFFIEEEEDKEEEQRTRKVVHQPAPVIEPDYLVCDDCQKPFMDSYLSNSFDLSVCDKCRDNEEKHKLISRTEAKQNYLLKDCDLDKREPPLRFILKKNPHNSHWGDMKLYLKLQVEKRCMEVWGSEEALQEAKETREENKEVQKQKRFNKKVKELRRAVRSSMWTKDTSFHQHQYGPEEVVDPEEDLYKKTCTTCGHELTYEKM</sequence>
<feature type="transmembrane region" description="Helical" evidence="25">
    <location>
        <begin position="204"/>
        <end position="226"/>
    </location>
</feature>
<evidence type="ECO:0000256" key="22">
    <source>
        <dbReference type="ARBA" id="ARBA00023242"/>
    </source>
</evidence>